<dbReference type="SUPFAM" id="SSF57667">
    <property type="entry name" value="beta-beta-alpha zinc fingers"/>
    <property type="match status" value="1"/>
</dbReference>
<dbReference type="GO" id="GO:0035242">
    <property type="term" value="F:protein-arginine omega-N asymmetric methyltransferase activity"/>
    <property type="evidence" value="ECO:0007669"/>
    <property type="project" value="UniProtKB-EC"/>
</dbReference>
<keyword evidence="6 10" id="KW-0949">S-adenosyl-L-methionine</keyword>
<protein>
    <recommendedName>
        <fullName evidence="2">type I protein arginine methyltransferase</fullName>
        <ecNumber evidence="2">2.1.1.319</ecNumber>
    </recommendedName>
</protein>
<dbReference type="Pfam" id="PF06325">
    <property type="entry name" value="PrmA"/>
    <property type="match status" value="1"/>
</dbReference>
<evidence type="ECO:0000256" key="10">
    <source>
        <dbReference type="PROSITE-ProRule" id="PRU01015"/>
    </source>
</evidence>
<dbReference type="Gene3D" id="2.70.160.11">
    <property type="entry name" value="Hnrnp arginine n-methyltransferase1"/>
    <property type="match status" value="1"/>
</dbReference>
<organism evidence="13 14">
    <name type="scientific">Letharia lupina</name>
    <dbReference type="NCBI Taxonomy" id="560253"/>
    <lineage>
        <taxon>Eukaryota</taxon>
        <taxon>Fungi</taxon>
        <taxon>Dikarya</taxon>
        <taxon>Ascomycota</taxon>
        <taxon>Pezizomycotina</taxon>
        <taxon>Lecanoromycetes</taxon>
        <taxon>OSLEUM clade</taxon>
        <taxon>Lecanoromycetidae</taxon>
        <taxon>Lecanorales</taxon>
        <taxon>Lecanorineae</taxon>
        <taxon>Parmeliaceae</taxon>
        <taxon>Letharia</taxon>
    </lineage>
</organism>
<comment type="catalytic activity">
    <reaction evidence="8">
        <text>L-arginyl-[protein] + 2 S-adenosyl-L-methionine = N(omega),N(omega)-dimethyl-L-arginyl-[protein] + 2 S-adenosyl-L-homocysteine + 2 H(+)</text>
        <dbReference type="Rhea" id="RHEA:48096"/>
        <dbReference type="Rhea" id="RHEA-COMP:10532"/>
        <dbReference type="Rhea" id="RHEA-COMP:11991"/>
        <dbReference type="ChEBI" id="CHEBI:15378"/>
        <dbReference type="ChEBI" id="CHEBI:29965"/>
        <dbReference type="ChEBI" id="CHEBI:57856"/>
        <dbReference type="ChEBI" id="CHEBI:59789"/>
        <dbReference type="ChEBI" id="CHEBI:61897"/>
        <dbReference type="EC" id="2.1.1.319"/>
    </reaction>
    <physiologicalReaction direction="left-to-right" evidence="8">
        <dbReference type="Rhea" id="RHEA:48097"/>
    </physiologicalReaction>
</comment>
<feature type="domain" description="C2H2-type" evidence="12">
    <location>
        <begin position="45"/>
        <end position="66"/>
    </location>
</feature>
<feature type="compositionally biased region" description="Basic and acidic residues" evidence="11">
    <location>
        <begin position="1"/>
        <end position="12"/>
    </location>
</feature>
<keyword evidence="14" id="KW-1185">Reference proteome</keyword>
<dbReference type="InterPro" id="IPR029063">
    <property type="entry name" value="SAM-dependent_MTases_sf"/>
</dbReference>
<dbReference type="RefSeq" id="XP_037153400.1">
    <property type="nucleotide sequence ID" value="XM_037301766.1"/>
</dbReference>
<comment type="caution">
    <text evidence="13">The sequence shown here is derived from an EMBL/GenBank/DDBJ whole genome shotgun (WGS) entry which is preliminary data.</text>
</comment>
<dbReference type="FunFam" id="3.40.50.150:FF:000034">
    <property type="entry name" value="Protein arginine N-methyltransferase 3"/>
    <property type="match status" value="1"/>
</dbReference>
<gene>
    <name evidence="13" type="ORF">HO133_010917</name>
</gene>
<keyword evidence="7" id="KW-0539">Nucleus</keyword>
<evidence type="ECO:0000256" key="3">
    <source>
        <dbReference type="ARBA" id="ARBA00022553"/>
    </source>
</evidence>
<dbReference type="GO" id="GO:0005634">
    <property type="term" value="C:nucleus"/>
    <property type="evidence" value="ECO:0007669"/>
    <property type="project" value="UniProtKB-SubCell"/>
</dbReference>
<dbReference type="Gene3D" id="3.40.50.150">
    <property type="entry name" value="Vaccinia Virus protein VP39"/>
    <property type="match status" value="1"/>
</dbReference>
<evidence type="ECO:0000256" key="6">
    <source>
        <dbReference type="ARBA" id="ARBA00022691"/>
    </source>
</evidence>
<evidence type="ECO:0000256" key="11">
    <source>
        <dbReference type="SAM" id="MobiDB-lite"/>
    </source>
</evidence>
<keyword evidence="3" id="KW-0597">Phosphoprotein</keyword>
<comment type="subcellular location">
    <subcellularLocation>
        <location evidence="1">Nucleus</location>
    </subcellularLocation>
</comment>
<evidence type="ECO:0000313" key="14">
    <source>
        <dbReference type="Proteomes" id="UP000593566"/>
    </source>
</evidence>
<feature type="compositionally biased region" description="Polar residues" evidence="11">
    <location>
        <begin position="236"/>
        <end position="249"/>
    </location>
</feature>
<evidence type="ECO:0000256" key="5">
    <source>
        <dbReference type="ARBA" id="ARBA00022679"/>
    </source>
</evidence>
<dbReference type="InterPro" id="IPR055135">
    <property type="entry name" value="PRMT_dom"/>
</dbReference>
<feature type="compositionally biased region" description="Basic and acidic residues" evidence="11">
    <location>
        <begin position="215"/>
        <end position="225"/>
    </location>
</feature>
<dbReference type="PROSITE" id="PS00028">
    <property type="entry name" value="ZINC_FINGER_C2H2_1"/>
    <property type="match status" value="1"/>
</dbReference>
<dbReference type="Proteomes" id="UP000593566">
    <property type="component" value="Unassembled WGS sequence"/>
</dbReference>
<evidence type="ECO:0000256" key="4">
    <source>
        <dbReference type="ARBA" id="ARBA00022603"/>
    </source>
</evidence>
<feature type="region of interest" description="Disordered" evidence="11">
    <location>
        <begin position="215"/>
        <end position="249"/>
    </location>
</feature>
<name>A0A8H6CIR6_9LECA</name>
<evidence type="ECO:0000256" key="8">
    <source>
        <dbReference type="ARBA" id="ARBA00047384"/>
    </source>
</evidence>
<proteinExistence type="predicted"/>
<dbReference type="GeneID" id="59339307"/>
<evidence type="ECO:0000256" key="1">
    <source>
        <dbReference type="ARBA" id="ARBA00004123"/>
    </source>
</evidence>
<reference evidence="13 14" key="1">
    <citation type="journal article" date="2020" name="Genomics">
        <title>Complete, high-quality genomes from long-read metagenomic sequencing of two wolf lichen thalli reveals enigmatic genome architecture.</title>
        <authorList>
            <person name="McKenzie S.K."/>
            <person name="Walston R.F."/>
            <person name="Allen J.L."/>
        </authorList>
    </citation>
    <scope>NUCLEOTIDE SEQUENCE [LARGE SCALE GENOMIC DNA]</scope>
    <source>
        <strain evidence="13">WasteWater1</strain>
    </source>
</reference>
<dbReference type="CDD" id="cd02440">
    <property type="entry name" value="AdoMet_MTases"/>
    <property type="match status" value="1"/>
</dbReference>
<sequence>MVNITEADREAAPSDSSEEADILDLKDDEGWEDQEPDVEKMEVFCLGCSQTFPDAQSMLPHCRDTHSIDIVKVQKTLRLDYLEMIKMINFIRAEGRAVGRWPPDLSSKDAFQSEHWLMPQLEDDALLYSLHDVIGEDLEDELSGVTFGVGQIEVAQPPQRSYNLSRNPRPDNPIYRIAEMEQRVKSAQKDLEQHKQLLMGDMELHGRLHNGLTREETTLEAHNSPRDVQAPDTEKGSSGNTSKVNGDTDSSYFASYSGHDIHETMLKDTVRTDAYRDFIYENKDLFKNKTVLDVGCGTGILSMFCARAGAKRVIAVDNSDIINFARENVYRNGMGETITCLRGKIEEVILPVKTVDIIVSEWMGYCLLYEAMLDSVLWARDHYLAHWGLMVPSHCTLRIAPMADSEYIGDHIHHWKNVYGFDMSSMCRDIYKDVVIREVEDSAVPAESSPFLQLCLRTTKKEELIFASKAFSCTLKADMEALDGFVIWFDTFFVQSPYFRGPAEGKAEEYIRQGGQSIAFTTGPHGKRTHWQQGCLLIDHKGKTEGTLEKGQTISGTVGYEKKEDDNRALDIKVQWQVDNSQGKVKGKQSWSMR</sequence>
<dbReference type="EC" id="2.1.1.319" evidence="2"/>
<dbReference type="Pfam" id="PF22528">
    <property type="entry name" value="PRMT_C"/>
    <property type="match status" value="1"/>
</dbReference>
<dbReference type="SUPFAM" id="SSF53335">
    <property type="entry name" value="S-adenosyl-L-methionine-dependent methyltransferases"/>
    <property type="match status" value="1"/>
</dbReference>
<comment type="catalytic activity">
    <reaction evidence="9">
        <text>L-arginyl-[protein] + S-adenosyl-L-methionine = N(omega)-methyl-L-arginyl-[protein] + S-adenosyl-L-homocysteine + H(+)</text>
        <dbReference type="Rhea" id="RHEA:48100"/>
        <dbReference type="Rhea" id="RHEA-COMP:10532"/>
        <dbReference type="Rhea" id="RHEA-COMP:11990"/>
        <dbReference type="ChEBI" id="CHEBI:15378"/>
        <dbReference type="ChEBI" id="CHEBI:29965"/>
        <dbReference type="ChEBI" id="CHEBI:57856"/>
        <dbReference type="ChEBI" id="CHEBI:59789"/>
        <dbReference type="ChEBI" id="CHEBI:65280"/>
    </reaction>
    <physiologicalReaction direction="left-to-right" evidence="9">
        <dbReference type="Rhea" id="RHEA:48101"/>
    </physiologicalReaction>
</comment>
<dbReference type="PANTHER" id="PTHR11006">
    <property type="entry name" value="PROTEIN ARGININE N-METHYLTRANSFERASE"/>
    <property type="match status" value="1"/>
</dbReference>
<dbReference type="InterPro" id="IPR036236">
    <property type="entry name" value="Znf_C2H2_sf"/>
</dbReference>
<keyword evidence="5 10" id="KW-0808">Transferase</keyword>
<dbReference type="InterPro" id="IPR013087">
    <property type="entry name" value="Znf_C2H2_type"/>
</dbReference>
<dbReference type="PROSITE" id="PS51678">
    <property type="entry name" value="SAM_MT_PRMT"/>
    <property type="match status" value="1"/>
</dbReference>
<evidence type="ECO:0000313" key="13">
    <source>
        <dbReference type="EMBL" id="KAF6224340.1"/>
    </source>
</evidence>
<evidence type="ECO:0000259" key="12">
    <source>
        <dbReference type="PROSITE" id="PS00028"/>
    </source>
</evidence>
<dbReference type="FunFam" id="2.70.160.11:FF:000016">
    <property type="entry name" value="Protein arginine methyltransferase RmtB"/>
    <property type="match status" value="1"/>
</dbReference>
<dbReference type="GO" id="GO:0042054">
    <property type="term" value="F:histone methyltransferase activity"/>
    <property type="evidence" value="ECO:0007669"/>
    <property type="project" value="TreeGrafter"/>
</dbReference>
<feature type="region of interest" description="Disordered" evidence="11">
    <location>
        <begin position="1"/>
        <end position="22"/>
    </location>
</feature>
<accession>A0A8H6CIR6</accession>
<dbReference type="GO" id="GO:0032259">
    <property type="term" value="P:methylation"/>
    <property type="evidence" value="ECO:0007669"/>
    <property type="project" value="UniProtKB-KW"/>
</dbReference>
<dbReference type="AlphaFoldDB" id="A0A8H6CIR6"/>
<dbReference type="PANTHER" id="PTHR11006:SF116">
    <property type="entry name" value="PROTEIN METHYLTRANSFERASE"/>
    <property type="match status" value="1"/>
</dbReference>
<dbReference type="InterPro" id="IPR025799">
    <property type="entry name" value="Arg_MeTrfase"/>
</dbReference>
<evidence type="ECO:0000256" key="2">
    <source>
        <dbReference type="ARBA" id="ARBA00011925"/>
    </source>
</evidence>
<evidence type="ECO:0000256" key="7">
    <source>
        <dbReference type="ARBA" id="ARBA00023242"/>
    </source>
</evidence>
<dbReference type="EMBL" id="JACCJB010000009">
    <property type="protein sequence ID" value="KAF6224340.1"/>
    <property type="molecule type" value="Genomic_DNA"/>
</dbReference>
<keyword evidence="4 10" id="KW-0489">Methyltransferase</keyword>
<evidence type="ECO:0000256" key="9">
    <source>
        <dbReference type="ARBA" id="ARBA00049303"/>
    </source>
</evidence>